<reference evidence="3" key="1">
    <citation type="submission" date="2016-06" db="UniProtKB">
        <authorList>
            <consortium name="WormBaseParasite"/>
        </authorList>
    </citation>
    <scope>IDENTIFICATION</scope>
</reference>
<reference evidence="1 2" key="2">
    <citation type="submission" date="2018-11" db="EMBL/GenBank/DDBJ databases">
        <authorList>
            <consortium name="Pathogen Informatics"/>
        </authorList>
    </citation>
    <scope>NUCLEOTIDE SEQUENCE [LARGE SCALE GENOMIC DNA]</scope>
</reference>
<sequence>MAGAAVRELRAVIRRDGSKVDNVYTGNQAMANKFIFSGFSNENASLTGNEPSFQVLAKACVINVSRTTAV</sequence>
<dbReference type="WBParaSite" id="GPUH_0001729501-mRNA-1">
    <property type="protein sequence ID" value="GPUH_0001729501-mRNA-1"/>
    <property type="gene ID" value="GPUH_0001729501"/>
</dbReference>
<name>A0A183E8I2_9BILA</name>
<accession>A0A183E8I2</accession>
<keyword evidence="2" id="KW-1185">Reference proteome</keyword>
<dbReference type="AlphaFoldDB" id="A0A183E8I2"/>
<evidence type="ECO:0000313" key="1">
    <source>
        <dbReference type="EMBL" id="VDN29493.1"/>
    </source>
</evidence>
<evidence type="ECO:0000313" key="3">
    <source>
        <dbReference type="WBParaSite" id="GPUH_0001729501-mRNA-1"/>
    </source>
</evidence>
<proteinExistence type="predicted"/>
<evidence type="ECO:0000313" key="2">
    <source>
        <dbReference type="Proteomes" id="UP000271098"/>
    </source>
</evidence>
<dbReference type="EMBL" id="UYRT01084943">
    <property type="protein sequence ID" value="VDN29493.1"/>
    <property type="molecule type" value="Genomic_DNA"/>
</dbReference>
<gene>
    <name evidence="1" type="ORF">GPUH_LOCUS17273</name>
</gene>
<dbReference type="Proteomes" id="UP000271098">
    <property type="component" value="Unassembled WGS sequence"/>
</dbReference>
<organism evidence="3">
    <name type="scientific">Gongylonema pulchrum</name>
    <dbReference type="NCBI Taxonomy" id="637853"/>
    <lineage>
        <taxon>Eukaryota</taxon>
        <taxon>Metazoa</taxon>
        <taxon>Ecdysozoa</taxon>
        <taxon>Nematoda</taxon>
        <taxon>Chromadorea</taxon>
        <taxon>Rhabditida</taxon>
        <taxon>Spirurina</taxon>
        <taxon>Spiruromorpha</taxon>
        <taxon>Spiruroidea</taxon>
        <taxon>Gongylonematidae</taxon>
        <taxon>Gongylonema</taxon>
    </lineage>
</organism>
<protein>
    <submittedName>
        <fullName evidence="3">TonB-dependent receptor</fullName>
    </submittedName>
</protein>